<feature type="transmembrane region" description="Helical" evidence="14">
    <location>
        <begin position="139"/>
        <end position="162"/>
    </location>
</feature>
<evidence type="ECO:0000256" key="5">
    <source>
        <dbReference type="ARBA" id="ARBA00022725"/>
    </source>
</evidence>
<keyword evidence="10 13" id="KW-0675">Receptor</keyword>
<dbReference type="SUPFAM" id="SSF81321">
    <property type="entry name" value="Family A G protein-coupled receptor-like"/>
    <property type="match status" value="1"/>
</dbReference>
<dbReference type="PROSITE" id="PS50262">
    <property type="entry name" value="G_PROTEIN_RECEP_F1_2"/>
    <property type="match status" value="1"/>
</dbReference>
<dbReference type="GO" id="GO:0004984">
    <property type="term" value="F:olfactory receptor activity"/>
    <property type="evidence" value="ECO:0007669"/>
    <property type="project" value="InterPro"/>
</dbReference>
<feature type="transmembrane region" description="Helical" evidence="14">
    <location>
        <begin position="60"/>
        <end position="80"/>
    </location>
</feature>
<accession>A0AAV1H155</accession>
<proteinExistence type="inferred from homology"/>
<reference evidence="16" key="1">
    <citation type="submission" date="2023-08" db="EMBL/GenBank/DDBJ databases">
        <authorList>
            <person name="Alioto T."/>
            <person name="Alioto T."/>
            <person name="Gomez Garrido J."/>
        </authorList>
    </citation>
    <scope>NUCLEOTIDE SEQUENCE</scope>
</reference>
<dbReference type="AlphaFoldDB" id="A0AAV1H155"/>
<comment type="similarity">
    <text evidence="13">Belongs to the G-protein coupled receptor 1 family.</text>
</comment>
<keyword evidence="5 14" id="KW-0552">Olfaction</keyword>
<keyword evidence="12 13" id="KW-0807">Transducer</keyword>
<evidence type="ECO:0000313" key="17">
    <source>
        <dbReference type="Proteomes" id="UP001178508"/>
    </source>
</evidence>
<evidence type="ECO:0000256" key="8">
    <source>
        <dbReference type="ARBA" id="ARBA00023136"/>
    </source>
</evidence>
<evidence type="ECO:0000256" key="13">
    <source>
        <dbReference type="RuleBase" id="RU000688"/>
    </source>
</evidence>
<dbReference type="Gene3D" id="1.20.1070.10">
    <property type="entry name" value="Rhodopsin 7-helix transmembrane proteins"/>
    <property type="match status" value="1"/>
</dbReference>
<dbReference type="InterPro" id="IPR052921">
    <property type="entry name" value="GPCR1_Superfamily_Member"/>
</dbReference>
<feature type="transmembrane region" description="Helical" evidence="14">
    <location>
        <begin position="271"/>
        <end position="289"/>
    </location>
</feature>
<dbReference type="GO" id="GO:0005886">
    <property type="term" value="C:plasma membrane"/>
    <property type="evidence" value="ECO:0007669"/>
    <property type="project" value="UniProtKB-SubCell"/>
</dbReference>
<feature type="transmembrane region" description="Helical" evidence="14">
    <location>
        <begin position="100"/>
        <end position="118"/>
    </location>
</feature>
<keyword evidence="8 14" id="KW-0472">Membrane</keyword>
<gene>
    <name evidence="16" type="ORF">XNOV1_A030346</name>
</gene>
<evidence type="ECO:0000259" key="15">
    <source>
        <dbReference type="PROSITE" id="PS50262"/>
    </source>
</evidence>
<dbReference type="FunFam" id="1.20.1070.10:FF:000024">
    <property type="entry name" value="Olfactory receptor"/>
    <property type="match status" value="1"/>
</dbReference>
<evidence type="ECO:0000256" key="14">
    <source>
        <dbReference type="RuleBase" id="RU363047"/>
    </source>
</evidence>
<evidence type="ECO:0000256" key="2">
    <source>
        <dbReference type="ARBA" id="ARBA00022475"/>
    </source>
</evidence>
<evidence type="ECO:0000313" key="16">
    <source>
        <dbReference type="EMBL" id="CAJ1078549.1"/>
    </source>
</evidence>
<evidence type="ECO:0000256" key="3">
    <source>
        <dbReference type="ARBA" id="ARBA00022606"/>
    </source>
</evidence>
<evidence type="ECO:0000256" key="9">
    <source>
        <dbReference type="ARBA" id="ARBA00023157"/>
    </source>
</evidence>
<keyword evidence="6 14" id="KW-1133">Transmembrane helix</keyword>
<keyword evidence="7 13" id="KW-0297">G-protein coupled receptor</keyword>
<dbReference type="EMBL" id="OY660881">
    <property type="protein sequence ID" value="CAJ1078549.1"/>
    <property type="molecule type" value="Genomic_DNA"/>
</dbReference>
<dbReference type="Pfam" id="PF13853">
    <property type="entry name" value="7tm_4"/>
    <property type="match status" value="1"/>
</dbReference>
<dbReference type="InterPro" id="IPR000276">
    <property type="entry name" value="GPCR_Rhodpsn"/>
</dbReference>
<keyword evidence="11" id="KW-0325">Glycoprotein</keyword>
<name>A0AAV1H155_XYRNO</name>
<organism evidence="16 17">
    <name type="scientific">Xyrichtys novacula</name>
    <name type="common">Pearly razorfish</name>
    <name type="synonym">Hemipteronotus novacula</name>
    <dbReference type="NCBI Taxonomy" id="13765"/>
    <lineage>
        <taxon>Eukaryota</taxon>
        <taxon>Metazoa</taxon>
        <taxon>Chordata</taxon>
        <taxon>Craniata</taxon>
        <taxon>Vertebrata</taxon>
        <taxon>Euteleostomi</taxon>
        <taxon>Actinopterygii</taxon>
        <taxon>Neopterygii</taxon>
        <taxon>Teleostei</taxon>
        <taxon>Neoteleostei</taxon>
        <taxon>Acanthomorphata</taxon>
        <taxon>Eupercaria</taxon>
        <taxon>Labriformes</taxon>
        <taxon>Labridae</taxon>
        <taxon>Xyrichtys</taxon>
    </lineage>
</organism>
<dbReference type="PRINTS" id="PR00245">
    <property type="entry name" value="OLFACTORYR"/>
</dbReference>
<dbReference type="PRINTS" id="PR00237">
    <property type="entry name" value="GPCRRHODOPSN"/>
</dbReference>
<keyword evidence="3 14" id="KW-0716">Sensory transduction</keyword>
<dbReference type="PANTHER" id="PTHR26451">
    <property type="entry name" value="G_PROTEIN_RECEP_F1_2 DOMAIN-CONTAINING PROTEIN"/>
    <property type="match status" value="1"/>
</dbReference>
<feature type="transmembrane region" description="Helical" evidence="14">
    <location>
        <begin position="240"/>
        <end position="259"/>
    </location>
</feature>
<sequence length="303" mass="34750">MDEALNVSYITLGGYVDMDKYRYVYCVVLYAVFTLILCCNSSIIFLIVKHPNLHEPMYTFIAALLINSVLFSIIIYPKLLIDTFSEKQTVSYAACLFQAVSYYIVAYSEFLLLSAMAYDRYVSICKPLQYAAIMKKTTVNVCLVLAWFVPVCEVTGAVAVNFNMELCNLTLRGIFCNNSLYRLFCVRTEALSVYGMVLLFNLGLLPVLFILFTYGRILLISYQSCREVRVKAAQTCLPHLMVLINFSCFFTFDVCIVRLESNIPKTAHLMMTLQVVLYHPLINPIIYGLKMTEIYKHLRRLFC</sequence>
<dbReference type="GO" id="GO:0005549">
    <property type="term" value="F:odorant binding"/>
    <property type="evidence" value="ECO:0007669"/>
    <property type="project" value="TreeGrafter"/>
</dbReference>
<keyword evidence="9" id="KW-1015">Disulfide bond</keyword>
<evidence type="ECO:0000256" key="10">
    <source>
        <dbReference type="ARBA" id="ARBA00023170"/>
    </source>
</evidence>
<feature type="transmembrane region" description="Helical" evidence="14">
    <location>
        <begin position="22"/>
        <end position="48"/>
    </location>
</feature>
<evidence type="ECO:0000256" key="11">
    <source>
        <dbReference type="ARBA" id="ARBA00023180"/>
    </source>
</evidence>
<dbReference type="InterPro" id="IPR017452">
    <property type="entry name" value="GPCR_Rhodpsn_7TM"/>
</dbReference>
<evidence type="ECO:0000256" key="12">
    <source>
        <dbReference type="ARBA" id="ARBA00023224"/>
    </source>
</evidence>
<evidence type="ECO:0000256" key="6">
    <source>
        <dbReference type="ARBA" id="ARBA00022989"/>
    </source>
</evidence>
<comment type="subcellular location">
    <subcellularLocation>
        <location evidence="1 14">Cell membrane</location>
        <topology evidence="1 14">Multi-pass membrane protein</topology>
    </subcellularLocation>
</comment>
<dbReference type="GO" id="GO:0004930">
    <property type="term" value="F:G protein-coupled receptor activity"/>
    <property type="evidence" value="ECO:0007669"/>
    <property type="project" value="UniProtKB-KW"/>
</dbReference>
<keyword evidence="2 14" id="KW-1003">Cell membrane</keyword>
<dbReference type="Proteomes" id="UP001178508">
    <property type="component" value="Chromosome 18"/>
</dbReference>
<feature type="transmembrane region" description="Helical" evidence="14">
    <location>
        <begin position="193"/>
        <end position="219"/>
    </location>
</feature>
<dbReference type="PROSITE" id="PS00237">
    <property type="entry name" value="G_PROTEIN_RECEP_F1_1"/>
    <property type="match status" value="1"/>
</dbReference>
<evidence type="ECO:0000256" key="7">
    <source>
        <dbReference type="ARBA" id="ARBA00023040"/>
    </source>
</evidence>
<keyword evidence="4 13" id="KW-0812">Transmembrane</keyword>
<feature type="domain" description="G-protein coupled receptors family 1 profile" evidence="15">
    <location>
        <begin position="39"/>
        <end position="287"/>
    </location>
</feature>
<dbReference type="PANTHER" id="PTHR26451:SF847">
    <property type="entry name" value="ODORANT RECEPTOR-RELATED"/>
    <property type="match status" value="1"/>
</dbReference>
<keyword evidence="17" id="KW-1185">Reference proteome</keyword>
<evidence type="ECO:0000256" key="4">
    <source>
        <dbReference type="ARBA" id="ARBA00022692"/>
    </source>
</evidence>
<evidence type="ECO:0000256" key="1">
    <source>
        <dbReference type="ARBA" id="ARBA00004651"/>
    </source>
</evidence>
<protein>
    <recommendedName>
        <fullName evidence="14">Olfactory receptor</fullName>
    </recommendedName>
</protein>
<dbReference type="InterPro" id="IPR000725">
    <property type="entry name" value="Olfact_rcpt"/>
</dbReference>